<dbReference type="OrthoDB" id="47603at2"/>
<reference evidence="3" key="1">
    <citation type="submission" date="2015-07" db="EMBL/GenBank/DDBJ databases">
        <title>Draft genome sequence of Acetobacterium bakii DSM 8293, a potential psychrophilic chemical producer through syngas fermentation.</title>
        <authorList>
            <person name="Song Y."/>
            <person name="Hwang S."/>
            <person name="Cho B.-K."/>
        </authorList>
    </citation>
    <scope>NUCLEOTIDE SEQUENCE [LARGE SCALE GENOMIC DNA]</scope>
    <source>
        <strain evidence="3">DSM 8239</strain>
    </source>
</reference>
<evidence type="ECO:0000256" key="1">
    <source>
        <dbReference type="SAM" id="Phobius"/>
    </source>
</evidence>
<dbReference type="Proteomes" id="UP000036873">
    <property type="component" value="Unassembled WGS sequence"/>
</dbReference>
<keyword evidence="1" id="KW-0812">Transmembrane</keyword>
<keyword evidence="3" id="KW-1185">Reference proteome</keyword>
<name>A0A0L6TXS6_9FIRM</name>
<proteinExistence type="predicted"/>
<dbReference type="STRING" id="52689.AKG39_14120"/>
<keyword evidence="1" id="KW-0472">Membrane</keyword>
<accession>A0A0L6TXS6</accession>
<dbReference type="CDD" id="cd09911">
    <property type="entry name" value="Lin0431_like"/>
    <property type="match status" value="1"/>
</dbReference>
<evidence type="ECO:0000313" key="2">
    <source>
        <dbReference type="EMBL" id="KNZ41058.1"/>
    </source>
</evidence>
<comment type="caution">
    <text evidence="2">The sequence shown here is derived from an EMBL/GenBank/DDBJ whole genome shotgun (WGS) entry which is preliminary data.</text>
</comment>
<organism evidence="2 3">
    <name type="scientific">Acetobacterium bakii</name>
    <dbReference type="NCBI Taxonomy" id="52689"/>
    <lineage>
        <taxon>Bacteria</taxon>
        <taxon>Bacillati</taxon>
        <taxon>Bacillota</taxon>
        <taxon>Clostridia</taxon>
        <taxon>Eubacteriales</taxon>
        <taxon>Eubacteriaceae</taxon>
        <taxon>Acetobacterium</taxon>
    </lineage>
</organism>
<dbReference type="PATRIC" id="fig|52689.4.peg.2198"/>
<gene>
    <name evidence="2" type="ORF">AKG39_14120</name>
</gene>
<dbReference type="Gene3D" id="2.60.320.10">
    <property type="entry name" value="N-utilization substance G protein NusG, insert domain"/>
    <property type="match status" value="1"/>
</dbReference>
<sequence length="114" mass="12218">MKKKEIITIIILLAIALAGIGLFYGLNATEEPLSVRVSHQGEVVAVLPLSVDCTETFSDASGYNTLEISNGQAKILESDCSEQICVHTHSISNPGETIVCLPHKLIVEIITGEN</sequence>
<protein>
    <submittedName>
        <fullName evidence="2">Uncharacterized protein</fullName>
    </submittedName>
</protein>
<dbReference type="SUPFAM" id="SSF82004">
    <property type="entry name" value="N-utilization substance G protein NusG, insert domain"/>
    <property type="match status" value="1"/>
</dbReference>
<dbReference type="InterPro" id="IPR038690">
    <property type="entry name" value="NusG_2_sf"/>
</dbReference>
<evidence type="ECO:0000313" key="3">
    <source>
        <dbReference type="Proteomes" id="UP000036873"/>
    </source>
</evidence>
<keyword evidence="1" id="KW-1133">Transmembrane helix</keyword>
<dbReference type="Pfam" id="PF07009">
    <property type="entry name" value="NusG_II"/>
    <property type="match status" value="1"/>
</dbReference>
<feature type="transmembrane region" description="Helical" evidence="1">
    <location>
        <begin position="6"/>
        <end position="26"/>
    </location>
</feature>
<dbReference type="EMBL" id="LGYO01000037">
    <property type="protein sequence ID" value="KNZ41058.1"/>
    <property type="molecule type" value="Genomic_DNA"/>
</dbReference>
<dbReference type="AlphaFoldDB" id="A0A0L6TXS6"/>
<dbReference type="RefSeq" id="WP_050741049.1">
    <property type="nucleotide sequence ID" value="NZ_LGYO01000037.1"/>
</dbReference>